<keyword evidence="4" id="KW-1185">Reference proteome</keyword>
<dbReference type="Pfam" id="PF00174">
    <property type="entry name" value="Oxidored_molyb"/>
    <property type="match status" value="1"/>
</dbReference>
<dbReference type="EMBL" id="AGUD01000295">
    <property type="protein sequence ID" value="EHN09287.1"/>
    <property type="molecule type" value="Genomic_DNA"/>
</dbReference>
<sequence>MPPISRGFRGRRPPVDPTRVPPGQYVERDFPVLSAGPTPRVDLDRWQLSIDGAIDRAASWSWEQFRALPQETFTVDIHCVTKWTKLDTTWTGVAVDTLLAGLSPGGAFVSVWCDGGYTTNLPLADLTDGRAWVVHEYDGAPLPPEHGGPARLLVPHLYFWKSAKWVRGLTITVADEPGFWERGGYHRRGDPWREERYWSD</sequence>
<feature type="domain" description="Oxidoreductase molybdopterin-binding" evidence="2">
    <location>
        <begin position="36"/>
        <end position="180"/>
    </location>
</feature>
<evidence type="ECO:0000313" key="3">
    <source>
        <dbReference type="EMBL" id="EHN09287.1"/>
    </source>
</evidence>
<dbReference type="PANTHER" id="PTHR43032">
    <property type="entry name" value="PROTEIN-METHIONINE-SULFOXIDE REDUCTASE"/>
    <property type="match status" value="1"/>
</dbReference>
<reference evidence="3 4" key="1">
    <citation type="journal article" date="2013" name="Biodegradation">
        <title>Quantitative proteomic analysis of ibuprofen-degrading Patulibacter sp. strain I11.</title>
        <authorList>
            <person name="Almeida B."/>
            <person name="Kjeldal H."/>
            <person name="Lolas I."/>
            <person name="Knudsen A.D."/>
            <person name="Carvalho G."/>
            <person name="Nielsen K.L."/>
            <person name="Barreto Crespo M.T."/>
            <person name="Stensballe A."/>
            <person name="Nielsen J.L."/>
        </authorList>
    </citation>
    <scope>NUCLEOTIDE SEQUENCE [LARGE SCALE GENOMIC DNA]</scope>
    <source>
        <strain evidence="3 4">I11</strain>
    </source>
</reference>
<dbReference type="PANTHER" id="PTHR43032:SF4">
    <property type="entry name" value="OXIDOREDUCTASE MOLYBDOPTERIN-BINDING DOMAIN-CONTAINING PROTEIN"/>
    <property type="match status" value="1"/>
</dbReference>
<dbReference type="AlphaFoldDB" id="H0EAG0"/>
<evidence type="ECO:0000256" key="1">
    <source>
        <dbReference type="SAM" id="MobiDB-lite"/>
    </source>
</evidence>
<dbReference type="Gene3D" id="3.90.420.10">
    <property type="entry name" value="Oxidoreductase, molybdopterin-binding domain"/>
    <property type="match status" value="1"/>
</dbReference>
<dbReference type="InterPro" id="IPR036374">
    <property type="entry name" value="OxRdtase_Mopterin-bd_sf"/>
</dbReference>
<dbReference type="PATRIC" id="fig|1097667.3.peg.3799"/>
<dbReference type="SUPFAM" id="SSF56524">
    <property type="entry name" value="Oxidoreductase molybdopterin-binding domain"/>
    <property type="match status" value="1"/>
</dbReference>
<dbReference type="CDD" id="cd02109">
    <property type="entry name" value="arch_bact_SO_family_Moco"/>
    <property type="match status" value="1"/>
</dbReference>
<organism evidence="3 4">
    <name type="scientific">Patulibacter medicamentivorans</name>
    <dbReference type="NCBI Taxonomy" id="1097667"/>
    <lineage>
        <taxon>Bacteria</taxon>
        <taxon>Bacillati</taxon>
        <taxon>Actinomycetota</taxon>
        <taxon>Thermoleophilia</taxon>
        <taxon>Solirubrobacterales</taxon>
        <taxon>Patulibacteraceae</taxon>
        <taxon>Patulibacter</taxon>
    </lineage>
</organism>
<evidence type="ECO:0000259" key="2">
    <source>
        <dbReference type="Pfam" id="PF00174"/>
    </source>
</evidence>
<dbReference type="Proteomes" id="UP000005143">
    <property type="component" value="Unassembled WGS sequence"/>
</dbReference>
<proteinExistence type="predicted"/>
<gene>
    <name evidence="3" type="ORF">PAI11_38340</name>
</gene>
<feature type="region of interest" description="Disordered" evidence="1">
    <location>
        <begin position="1"/>
        <end position="21"/>
    </location>
</feature>
<accession>H0EAG0</accession>
<evidence type="ECO:0000313" key="4">
    <source>
        <dbReference type="Proteomes" id="UP000005143"/>
    </source>
</evidence>
<name>H0EAG0_9ACTN</name>
<dbReference type="RefSeq" id="WP_007578292.1">
    <property type="nucleotide sequence ID" value="NZ_AGUD01000295.1"/>
</dbReference>
<protein>
    <recommendedName>
        <fullName evidence="2">Oxidoreductase molybdopterin-binding domain-containing protein</fullName>
    </recommendedName>
</protein>
<comment type="caution">
    <text evidence="3">The sequence shown here is derived from an EMBL/GenBank/DDBJ whole genome shotgun (WGS) entry which is preliminary data.</text>
</comment>
<dbReference type="InterPro" id="IPR000572">
    <property type="entry name" value="OxRdtase_Mopterin-bd_dom"/>
</dbReference>
<dbReference type="OrthoDB" id="9795587at2"/>